<dbReference type="InterPro" id="IPR020946">
    <property type="entry name" value="Flavin_mOase-like"/>
</dbReference>
<evidence type="ECO:0000256" key="5">
    <source>
        <dbReference type="ARBA" id="ARBA00023002"/>
    </source>
</evidence>
<dbReference type="AlphaFoldDB" id="A0A165E7K8"/>
<keyword evidence="3" id="KW-0274">FAD</keyword>
<evidence type="ECO:0000313" key="6">
    <source>
        <dbReference type="EMBL" id="KZT54269.1"/>
    </source>
</evidence>
<evidence type="ECO:0000256" key="1">
    <source>
        <dbReference type="ARBA" id="ARBA00009183"/>
    </source>
</evidence>
<dbReference type="PIRSF" id="PIRSF000332">
    <property type="entry name" value="FMO"/>
    <property type="match status" value="1"/>
</dbReference>
<dbReference type="InterPro" id="IPR036188">
    <property type="entry name" value="FAD/NAD-bd_sf"/>
</dbReference>
<dbReference type="PRINTS" id="PR00370">
    <property type="entry name" value="FMOXYGENASE"/>
</dbReference>
<dbReference type="InParanoid" id="A0A165E7K8"/>
<dbReference type="GO" id="GO:0050661">
    <property type="term" value="F:NADP binding"/>
    <property type="evidence" value="ECO:0007669"/>
    <property type="project" value="InterPro"/>
</dbReference>
<dbReference type="OrthoDB" id="66881at2759"/>
<keyword evidence="2" id="KW-0285">Flavoprotein</keyword>
<dbReference type="Pfam" id="PF00743">
    <property type="entry name" value="FMO-like"/>
    <property type="match status" value="2"/>
</dbReference>
<name>A0A165E7K8_9BASI</name>
<dbReference type="InterPro" id="IPR050346">
    <property type="entry name" value="FMO-like"/>
</dbReference>
<gene>
    <name evidence="6" type="ORF">CALCODRAFT_456974</name>
</gene>
<sequence>MKSTKRIAVIGGGAAGLAVLKVLLEQPQVRDKSWHVVCYEARDDIGGVWLPAPPVDDPPQTPLYDSLTTNLPHPVMAYQTLSFPSSTPLFPPARSVLQYLRSYATTFGLHPFIRLSRRVESMRWDAGEGAGSWELVVSPGEGRKHYDAVVLCNGHYSLPRLPSTPGFAAWLVQRNIPITHSAWYRNPQPWMGRTVLILGGGPSGSDITAEVSRVAKKVYHSVTGFVTEDVGNVSRRPRPKEFLQPGKVLFEDGSVADDVDAVIPATGYQYAYPFLAPPLLQPQPTPAGDTPPEHLSNDTNHVYALARHVWPLQRDFPAHTLAFIGLPARVIPFPIFEAQARCVVRVLRDPAHLHIPHELALVRARDLELEKQCAGNAREIAKSWHRLPDEEQFDYRTELLAFAGVKEWAVEPWAHEVYAMKGDLRKAWRAIEARGDAKKWVEGVGEGGIDEWVNLMRRVYRDGQKREGKSGEEVMVKEPGRV</sequence>
<dbReference type="STRING" id="1353952.A0A165E7K8"/>
<dbReference type="EMBL" id="KV424018">
    <property type="protein sequence ID" value="KZT54269.1"/>
    <property type="molecule type" value="Genomic_DNA"/>
</dbReference>
<dbReference type="Proteomes" id="UP000076842">
    <property type="component" value="Unassembled WGS sequence"/>
</dbReference>
<dbReference type="GO" id="GO:0004499">
    <property type="term" value="F:N,N-dimethylaniline monooxygenase activity"/>
    <property type="evidence" value="ECO:0007669"/>
    <property type="project" value="InterPro"/>
</dbReference>
<dbReference type="InterPro" id="IPR000960">
    <property type="entry name" value="Flavin_mOase"/>
</dbReference>
<keyword evidence="5" id="KW-0560">Oxidoreductase</keyword>
<evidence type="ECO:0000256" key="2">
    <source>
        <dbReference type="ARBA" id="ARBA00022630"/>
    </source>
</evidence>
<evidence type="ECO:0000256" key="4">
    <source>
        <dbReference type="ARBA" id="ARBA00022857"/>
    </source>
</evidence>
<dbReference type="SUPFAM" id="SSF51905">
    <property type="entry name" value="FAD/NAD(P)-binding domain"/>
    <property type="match status" value="2"/>
</dbReference>
<proteinExistence type="inferred from homology"/>
<protein>
    <submittedName>
        <fullName evidence="6">FAD/NAD(P)-binding domain-containing protein</fullName>
    </submittedName>
</protein>
<dbReference type="Gene3D" id="3.50.50.60">
    <property type="entry name" value="FAD/NAD(P)-binding domain"/>
    <property type="match status" value="2"/>
</dbReference>
<reference evidence="6 7" key="1">
    <citation type="journal article" date="2016" name="Mol. Biol. Evol.">
        <title>Comparative Genomics of Early-Diverging Mushroom-Forming Fungi Provides Insights into the Origins of Lignocellulose Decay Capabilities.</title>
        <authorList>
            <person name="Nagy L.G."/>
            <person name="Riley R."/>
            <person name="Tritt A."/>
            <person name="Adam C."/>
            <person name="Daum C."/>
            <person name="Floudas D."/>
            <person name="Sun H."/>
            <person name="Yadav J.S."/>
            <person name="Pangilinan J."/>
            <person name="Larsson K.H."/>
            <person name="Matsuura K."/>
            <person name="Barry K."/>
            <person name="Labutti K."/>
            <person name="Kuo R."/>
            <person name="Ohm R.A."/>
            <person name="Bhattacharya S.S."/>
            <person name="Shirouzu T."/>
            <person name="Yoshinaga Y."/>
            <person name="Martin F.M."/>
            <person name="Grigoriev I.V."/>
            <person name="Hibbett D.S."/>
        </authorList>
    </citation>
    <scope>NUCLEOTIDE SEQUENCE [LARGE SCALE GENOMIC DNA]</scope>
    <source>
        <strain evidence="6 7">HHB12733</strain>
    </source>
</reference>
<dbReference type="GO" id="GO:0050660">
    <property type="term" value="F:flavin adenine dinucleotide binding"/>
    <property type="evidence" value="ECO:0007669"/>
    <property type="project" value="InterPro"/>
</dbReference>
<organism evidence="6 7">
    <name type="scientific">Calocera cornea HHB12733</name>
    <dbReference type="NCBI Taxonomy" id="1353952"/>
    <lineage>
        <taxon>Eukaryota</taxon>
        <taxon>Fungi</taxon>
        <taxon>Dikarya</taxon>
        <taxon>Basidiomycota</taxon>
        <taxon>Agaricomycotina</taxon>
        <taxon>Dacrymycetes</taxon>
        <taxon>Dacrymycetales</taxon>
        <taxon>Dacrymycetaceae</taxon>
        <taxon>Calocera</taxon>
    </lineage>
</organism>
<accession>A0A165E7K8</accession>
<comment type="similarity">
    <text evidence="1">Belongs to the FMO family.</text>
</comment>
<keyword evidence="7" id="KW-1185">Reference proteome</keyword>
<keyword evidence="4" id="KW-0521">NADP</keyword>
<evidence type="ECO:0000256" key="3">
    <source>
        <dbReference type="ARBA" id="ARBA00022827"/>
    </source>
</evidence>
<dbReference type="PANTHER" id="PTHR23023">
    <property type="entry name" value="DIMETHYLANILINE MONOOXYGENASE"/>
    <property type="match status" value="1"/>
</dbReference>
<evidence type="ECO:0000313" key="7">
    <source>
        <dbReference type="Proteomes" id="UP000076842"/>
    </source>
</evidence>